<proteinExistence type="predicted"/>
<comment type="caution">
    <text evidence="1">The sequence shown here is derived from an EMBL/GenBank/DDBJ whole genome shotgun (WGS) entry which is preliminary data.</text>
</comment>
<name>A0A644Y9R5_9ZZZZ</name>
<dbReference type="AlphaFoldDB" id="A0A644Y9R5"/>
<accession>A0A644Y9R5</accession>
<reference evidence="1" key="1">
    <citation type="submission" date="2019-08" db="EMBL/GenBank/DDBJ databases">
        <authorList>
            <person name="Kucharzyk K."/>
            <person name="Murdoch R.W."/>
            <person name="Higgins S."/>
            <person name="Loffler F."/>
        </authorList>
    </citation>
    <scope>NUCLEOTIDE SEQUENCE</scope>
</reference>
<evidence type="ECO:0000313" key="1">
    <source>
        <dbReference type="EMBL" id="MPM24668.1"/>
    </source>
</evidence>
<sequence length="166" mass="19064">MYNIDLAILIGQLLPTFLRTPVATAWLTALLAPLQWFVDNTWNVAVLEFQDKVKYNGQIIYLERILNQRYNSGSTGIYILDVADIEYFYLYNKSEGVTTKYLYNTYESATPQYLYNWSEIATQVDFIVMVPAALYATLSANNQLPNVTALVTYYKIAGTRFSIQSY</sequence>
<organism evidence="1">
    <name type="scientific">bioreactor metagenome</name>
    <dbReference type="NCBI Taxonomy" id="1076179"/>
    <lineage>
        <taxon>unclassified sequences</taxon>
        <taxon>metagenomes</taxon>
        <taxon>ecological metagenomes</taxon>
    </lineage>
</organism>
<gene>
    <name evidence="1" type="ORF">SDC9_71151</name>
</gene>
<protein>
    <submittedName>
        <fullName evidence="1">Uncharacterized protein</fullName>
    </submittedName>
</protein>
<dbReference type="EMBL" id="VSSQ01004316">
    <property type="protein sequence ID" value="MPM24668.1"/>
    <property type="molecule type" value="Genomic_DNA"/>
</dbReference>